<dbReference type="SUPFAM" id="SSF50729">
    <property type="entry name" value="PH domain-like"/>
    <property type="match status" value="1"/>
</dbReference>
<accession>A0ABR0EJZ8</accession>
<dbReference type="InterPro" id="IPR029071">
    <property type="entry name" value="Ubiquitin-like_domsf"/>
</dbReference>
<dbReference type="Gene3D" id="3.10.20.90">
    <property type="entry name" value="Phosphatidylinositol 3-kinase Catalytic Subunit, Chain A, domain 1"/>
    <property type="match status" value="1"/>
</dbReference>
<dbReference type="Gene3D" id="2.30.29.30">
    <property type="entry name" value="Pleckstrin-homology domain (PH domain)/Phosphotyrosine-binding domain (PTB)"/>
    <property type="match status" value="1"/>
</dbReference>
<gene>
    <name evidence="3" type="ORF">PRZ48_007528</name>
</gene>
<feature type="compositionally biased region" description="Basic and acidic residues" evidence="1">
    <location>
        <begin position="515"/>
        <end position="536"/>
    </location>
</feature>
<dbReference type="PANTHER" id="PTHR38700">
    <property type="entry name" value="YALI0E22418P"/>
    <property type="match status" value="1"/>
</dbReference>
<evidence type="ECO:0000313" key="3">
    <source>
        <dbReference type="EMBL" id="KAK4501719.1"/>
    </source>
</evidence>
<feature type="compositionally biased region" description="Polar residues" evidence="1">
    <location>
        <begin position="97"/>
        <end position="107"/>
    </location>
</feature>
<sequence length="974" mass="106797">MAESGSPPRPSRYKSQRQKQSTVDDVRSSDQYTSPSEEDGIARSKSRYRRKQGLSDPPTDAGRPTSKQQSDIPSRYHSKHRESPLKPLYQEQIVQAPAQQRRTTSNTKIKDDGYGPPPADFGAREPRSLTSDEPSSDAENLRQQNRNRDSSNRRNGEPRSASNLPKATPPANEPTGELFPPPKPAEPAAPRDGPPQSGNIRATKSMSQLPIYEDDAEAGCFGGLFKRKRGDVQASEAQKAPAPAKTGRGGDPPTIKPGGGGVVPGTDAPVSAINAGDRHVLVECGKSRALFPVTPTTTPVDIIKSAATCLSERIDIKSAVLLENFSTVGVQRPLRRYEHIRDVMNSWDHDKQNSLLLVDPGTGSLEAELTLAGVPKTEPEEQSWYLSYSQRVGRWEKRYVTLRTNGQIVCQKDPDKPKDTVNICHLSDFDIYTPTQEKLKKKIKPPKKYCCAIKSQQKTSLFEATENFVHFFSTADRQTSDNFYDAVQAWRSYYLVNVLGEGKKEKLKPATSSNEVRDRSTSNDHVKTHRPQESMESHYQLGSFKPLMDMGQFDRGTTSQAADNNQPGSSTGFAKSANQFDVNVSPERRASTRKKQAPPPLSLNNRVQLAEDEPLANLNRSGSVNKRRPSTDQKRPDTLEFKDGGLLGRQYSQRRKENADRESQRQDAFTAGPNLLNGGLSPREAEFGQTLAGDGLRRQPSARGHTSSGEVRRSKSTRDSGRGHTRGASIDLERSASKRQKPKPLVDLTPQYREPPQHLKKGKGFNPAGFGAGGLIENATTPEDPLGLPQATVFRNTSGQHSNPNSPGLIDLTPQHREPIHHAKKGRGFHPDAPNASGLVGNATSPEDPLGLPQQTVFRNVNAMPEGRRRAGSVTDASPPIQRRLSAPRAPDAFTGEGLLAASQNRQGWGGSTKGRGVIDGSRANGKPLVDLTADSRFVQGSLLNKVERAEGIPAPIIDREKREERSEKYGEGY</sequence>
<keyword evidence="4" id="KW-1185">Reference proteome</keyword>
<feature type="region of interest" description="Disordered" evidence="1">
    <location>
        <begin position="905"/>
        <end position="927"/>
    </location>
</feature>
<feature type="compositionally biased region" description="Polar residues" evidence="1">
    <location>
        <begin position="793"/>
        <end position="806"/>
    </location>
</feature>
<protein>
    <recommendedName>
        <fullName evidence="2">PH domain-containing protein</fullName>
    </recommendedName>
</protein>
<evidence type="ECO:0000259" key="2">
    <source>
        <dbReference type="Pfam" id="PF00169"/>
    </source>
</evidence>
<evidence type="ECO:0000256" key="1">
    <source>
        <dbReference type="SAM" id="MobiDB-lite"/>
    </source>
</evidence>
<feature type="domain" description="PH" evidence="2">
    <location>
        <begin position="383"/>
        <end position="486"/>
    </location>
</feature>
<feature type="compositionally biased region" description="Polar residues" evidence="1">
    <location>
        <begin position="555"/>
        <end position="582"/>
    </location>
</feature>
<feature type="compositionally biased region" description="Polar residues" evidence="1">
    <location>
        <begin position="196"/>
        <end position="208"/>
    </location>
</feature>
<feature type="region of interest" description="Disordered" evidence="1">
    <location>
        <begin position="232"/>
        <end position="256"/>
    </location>
</feature>
<dbReference type="EMBL" id="JAXOVC010000005">
    <property type="protein sequence ID" value="KAK4501719.1"/>
    <property type="molecule type" value="Genomic_DNA"/>
</dbReference>
<organism evidence="3 4">
    <name type="scientific">Zasmidium cellare</name>
    <name type="common">Wine cellar mold</name>
    <name type="synonym">Racodium cellare</name>
    <dbReference type="NCBI Taxonomy" id="395010"/>
    <lineage>
        <taxon>Eukaryota</taxon>
        <taxon>Fungi</taxon>
        <taxon>Dikarya</taxon>
        <taxon>Ascomycota</taxon>
        <taxon>Pezizomycotina</taxon>
        <taxon>Dothideomycetes</taxon>
        <taxon>Dothideomycetidae</taxon>
        <taxon>Mycosphaerellales</taxon>
        <taxon>Mycosphaerellaceae</taxon>
        <taxon>Zasmidium</taxon>
    </lineage>
</organism>
<evidence type="ECO:0000313" key="4">
    <source>
        <dbReference type="Proteomes" id="UP001305779"/>
    </source>
</evidence>
<feature type="region of interest" description="Disordered" evidence="1">
    <location>
        <begin position="1"/>
        <end position="210"/>
    </location>
</feature>
<dbReference type="InterPro" id="IPR011993">
    <property type="entry name" value="PH-like_dom_sf"/>
</dbReference>
<dbReference type="PANTHER" id="PTHR38700:SF1">
    <property type="entry name" value="PH DOMAIN-CONTAINING PROTEIN"/>
    <property type="match status" value="1"/>
</dbReference>
<reference evidence="3 4" key="1">
    <citation type="journal article" date="2023" name="G3 (Bethesda)">
        <title>A chromosome-level genome assembly of Zasmidium syzygii isolated from banana leaves.</title>
        <authorList>
            <person name="van Westerhoven A.C."/>
            <person name="Mehrabi R."/>
            <person name="Talebi R."/>
            <person name="Steentjes M.B.F."/>
            <person name="Corcolon B."/>
            <person name="Chong P.A."/>
            <person name="Kema G.H.J."/>
            <person name="Seidl M.F."/>
        </authorList>
    </citation>
    <scope>NUCLEOTIDE SEQUENCE [LARGE SCALE GENOMIC DNA]</scope>
    <source>
        <strain evidence="3 4">P124</strain>
    </source>
</reference>
<name>A0ABR0EJZ8_ZASCE</name>
<dbReference type="Proteomes" id="UP001305779">
    <property type="component" value="Unassembled WGS sequence"/>
</dbReference>
<feature type="compositionally biased region" description="Basic and acidic residues" evidence="1">
    <location>
        <begin position="958"/>
        <end position="974"/>
    </location>
</feature>
<dbReference type="Pfam" id="PF00169">
    <property type="entry name" value="PH"/>
    <property type="match status" value="1"/>
</dbReference>
<comment type="caution">
    <text evidence="3">The sequence shown here is derived from an EMBL/GenBank/DDBJ whole genome shotgun (WGS) entry which is preliminary data.</text>
</comment>
<feature type="region of interest" description="Disordered" evidence="1">
    <location>
        <begin position="953"/>
        <end position="974"/>
    </location>
</feature>
<feature type="compositionally biased region" description="Basic and acidic residues" evidence="1">
    <location>
        <begin position="710"/>
        <end position="722"/>
    </location>
</feature>
<feature type="compositionally biased region" description="Basic and acidic residues" evidence="1">
    <location>
        <begin position="146"/>
        <end position="157"/>
    </location>
</feature>
<proteinExistence type="predicted"/>
<feature type="compositionally biased region" description="Basic and acidic residues" evidence="1">
    <location>
        <begin position="654"/>
        <end position="665"/>
    </location>
</feature>
<feature type="region of interest" description="Disordered" evidence="1">
    <location>
        <begin position="505"/>
        <end position="853"/>
    </location>
</feature>
<feature type="compositionally biased region" description="Basic and acidic residues" evidence="1">
    <location>
        <begin position="629"/>
        <end position="643"/>
    </location>
</feature>
<dbReference type="InterPro" id="IPR001849">
    <property type="entry name" value="PH_domain"/>
</dbReference>
<dbReference type="SUPFAM" id="SSF54236">
    <property type="entry name" value="Ubiquitin-like"/>
    <property type="match status" value="1"/>
</dbReference>